<comment type="caution">
    <text evidence="8">The sequence shown here is derived from an EMBL/GenBank/DDBJ whole genome shotgun (WGS) entry which is preliminary data.</text>
</comment>
<dbReference type="GO" id="GO:1902201">
    <property type="term" value="P:negative regulation of bacterial-type flagellum-dependent cell motility"/>
    <property type="evidence" value="ECO:0007669"/>
    <property type="project" value="TreeGrafter"/>
</dbReference>
<feature type="compositionally biased region" description="Polar residues" evidence="6">
    <location>
        <begin position="179"/>
        <end position="188"/>
    </location>
</feature>
<dbReference type="SMART" id="SM00267">
    <property type="entry name" value="GGDEF"/>
    <property type="match status" value="1"/>
</dbReference>
<dbReference type="GO" id="GO:0043709">
    <property type="term" value="P:cell adhesion involved in single-species biofilm formation"/>
    <property type="evidence" value="ECO:0007669"/>
    <property type="project" value="TreeGrafter"/>
</dbReference>
<dbReference type="EMBL" id="VLKY01000003">
    <property type="protein sequence ID" value="TWI56565.1"/>
    <property type="molecule type" value="Genomic_DNA"/>
</dbReference>
<evidence type="ECO:0000256" key="5">
    <source>
        <dbReference type="SAM" id="Coils"/>
    </source>
</evidence>
<evidence type="ECO:0000256" key="1">
    <source>
        <dbReference type="ARBA" id="ARBA00001946"/>
    </source>
</evidence>
<dbReference type="InterPro" id="IPR000160">
    <property type="entry name" value="GGDEF_dom"/>
</dbReference>
<evidence type="ECO:0000313" key="8">
    <source>
        <dbReference type="EMBL" id="TWI56565.1"/>
    </source>
</evidence>
<feature type="region of interest" description="Disordered" evidence="6">
    <location>
        <begin position="174"/>
        <end position="202"/>
    </location>
</feature>
<feature type="domain" description="GGDEF" evidence="7">
    <location>
        <begin position="560"/>
        <end position="690"/>
    </location>
</feature>
<dbReference type="AlphaFoldDB" id="A0A562QIM5"/>
<dbReference type="OrthoDB" id="9812260at2"/>
<dbReference type="PANTHER" id="PTHR45138:SF9">
    <property type="entry name" value="DIGUANYLATE CYCLASE DGCM-RELATED"/>
    <property type="match status" value="1"/>
</dbReference>
<feature type="compositionally biased region" description="Acidic residues" evidence="6">
    <location>
        <begin position="191"/>
        <end position="200"/>
    </location>
</feature>
<reference evidence="8 9" key="1">
    <citation type="journal article" date="2015" name="Stand. Genomic Sci.">
        <title>Genomic Encyclopedia of Bacterial and Archaeal Type Strains, Phase III: the genomes of soil and plant-associated and newly described type strains.</title>
        <authorList>
            <person name="Whitman W.B."/>
            <person name="Woyke T."/>
            <person name="Klenk H.P."/>
            <person name="Zhou Y."/>
            <person name="Lilburn T.G."/>
            <person name="Beck B.J."/>
            <person name="De Vos P."/>
            <person name="Vandamme P."/>
            <person name="Eisen J.A."/>
            <person name="Garrity G."/>
            <person name="Hugenholtz P."/>
            <person name="Kyrpides N.C."/>
        </authorList>
    </citation>
    <scope>NUCLEOTIDE SEQUENCE [LARGE SCALE GENOMIC DNA]</scope>
    <source>
        <strain evidence="8 9">CGMCC 1.6858</strain>
    </source>
</reference>
<evidence type="ECO:0000256" key="2">
    <source>
        <dbReference type="ARBA" id="ARBA00004533"/>
    </source>
</evidence>
<dbReference type="CDD" id="cd01949">
    <property type="entry name" value="GGDEF"/>
    <property type="match status" value="1"/>
</dbReference>
<keyword evidence="5" id="KW-0175">Coiled coil</keyword>
<dbReference type="NCBIfam" id="TIGR00254">
    <property type="entry name" value="GGDEF"/>
    <property type="match status" value="1"/>
</dbReference>
<dbReference type="Pfam" id="PF20975">
    <property type="entry name" value="DGCcoil"/>
    <property type="match status" value="1"/>
</dbReference>
<evidence type="ECO:0000256" key="4">
    <source>
        <dbReference type="ARBA" id="ARBA00034247"/>
    </source>
</evidence>
<gene>
    <name evidence="8" type="ORF">IQ22_01016</name>
</gene>
<dbReference type="InterPro" id="IPR048516">
    <property type="entry name" value="DGCcoil"/>
</dbReference>
<dbReference type="Proteomes" id="UP000316905">
    <property type="component" value="Unassembled WGS sequence"/>
</dbReference>
<dbReference type="Pfam" id="PF00990">
    <property type="entry name" value="GGDEF"/>
    <property type="match status" value="1"/>
</dbReference>
<organism evidence="8 9">
    <name type="scientific">Pseudomonas duriflava</name>
    <dbReference type="NCBI Taxonomy" id="459528"/>
    <lineage>
        <taxon>Bacteria</taxon>
        <taxon>Pseudomonadati</taxon>
        <taxon>Pseudomonadota</taxon>
        <taxon>Gammaproteobacteria</taxon>
        <taxon>Pseudomonadales</taxon>
        <taxon>Pseudomonadaceae</taxon>
        <taxon>Pseudomonas</taxon>
    </lineage>
</organism>
<proteinExistence type="predicted"/>
<dbReference type="EC" id="2.7.7.65" evidence="3"/>
<dbReference type="Gene3D" id="3.30.70.270">
    <property type="match status" value="1"/>
</dbReference>
<comment type="cofactor">
    <cofactor evidence="1">
        <name>Mg(2+)</name>
        <dbReference type="ChEBI" id="CHEBI:18420"/>
    </cofactor>
</comment>
<dbReference type="FunFam" id="3.30.70.270:FF:000001">
    <property type="entry name" value="Diguanylate cyclase domain protein"/>
    <property type="match status" value="1"/>
</dbReference>
<evidence type="ECO:0000259" key="7">
    <source>
        <dbReference type="PROSITE" id="PS50887"/>
    </source>
</evidence>
<evidence type="ECO:0000313" key="9">
    <source>
        <dbReference type="Proteomes" id="UP000316905"/>
    </source>
</evidence>
<evidence type="ECO:0000256" key="3">
    <source>
        <dbReference type="ARBA" id="ARBA00012528"/>
    </source>
</evidence>
<dbReference type="InterPro" id="IPR029787">
    <property type="entry name" value="Nucleotide_cyclase"/>
</dbReference>
<feature type="coiled-coil region" evidence="5">
    <location>
        <begin position="495"/>
        <end position="529"/>
    </location>
</feature>
<dbReference type="GO" id="GO:0052621">
    <property type="term" value="F:diguanylate cyclase activity"/>
    <property type="evidence" value="ECO:0007669"/>
    <property type="project" value="UniProtKB-EC"/>
</dbReference>
<sequence>MSQDDLERWKNKYLEIVERQEQVESRWEARLDLVRRGLTRTSIAAEGNDKKVDACLNDLRTILRQKDMDEDLARLIPRLEKTVLESEQRRSERAERGAQAFAELAQLLLELPIPRDIRKPIKRFAKKAAESAEQPGDFPSLLVELSRLQRDALNAVQSAKPQRPGLLERLLGKGGTEVPSVQQDTKQPVSDFDDDADEDDKPVGNAPAAVVTLAPDEQQTVDESVPAAEALSPTVEKVAEPVQSASADIIAQPDQAATETAVSGESVGEIADAPVTALESEHPATTEVSNTDGDTAIEPLVPEEPALSEPVVLVAETPAVVDSLGESPSEDEAYSLPPMPEPGYSTIAPHIEATLLHLLDELELPDTHKPQAEALRERMYGRLNWYELVPLLDDLSGLVLSLNDQGHREFEGYLKQLNHRLEAFQDHLRTVNDGHDAARDEERTFSESLLGQVTDLQTHVQAAAELDDLKVTLESRLDGMLASMERFQQQRAQREQDMAQRLQVLSERVVSMEEEANTYRSHVEEQRKKALTDPLTGLPNRAAWSERLDVEVSRWQRHKEPLLLAVLDIDHFKRINDDFGHLAGDKVLKIIAGQLGRRIRPTDFLARYGGEEFVLLMPKLPAEDGLSLVEDLRRTIEACPFHFKGERVTITCSVGLTAFQIGEGSKQAFERADQALYRAKRTGRNRVELA</sequence>
<keyword evidence="9" id="KW-1185">Reference proteome</keyword>
<evidence type="ECO:0000256" key="6">
    <source>
        <dbReference type="SAM" id="MobiDB-lite"/>
    </source>
</evidence>
<dbReference type="InterPro" id="IPR050469">
    <property type="entry name" value="Diguanylate_Cyclase"/>
</dbReference>
<comment type="subcellular location">
    <subcellularLocation>
        <location evidence="2">Cell inner membrane</location>
    </subcellularLocation>
</comment>
<dbReference type="GO" id="GO:0005886">
    <property type="term" value="C:plasma membrane"/>
    <property type="evidence" value="ECO:0007669"/>
    <property type="project" value="UniProtKB-SubCell"/>
</dbReference>
<dbReference type="RefSeq" id="WP_145139022.1">
    <property type="nucleotide sequence ID" value="NZ_VLKY01000003.1"/>
</dbReference>
<name>A0A562QIM5_9PSED</name>
<dbReference type="InterPro" id="IPR043128">
    <property type="entry name" value="Rev_trsase/Diguanyl_cyclase"/>
</dbReference>
<protein>
    <recommendedName>
        <fullName evidence="3">diguanylate cyclase</fullName>
        <ecNumber evidence="3">2.7.7.65</ecNumber>
    </recommendedName>
</protein>
<dbReference type="PROSITE" id="PS50887">
    <property type="entry name" value="GGDEF"/>
    <property type="match status" value="1"/>
</dbReference>
<dbReference type="PANTHER" id="PTHR45138">
    <property type="entry name" value="REGULATORY COMPONENTS OF SENSORY TRANSDUCTION SYSTEM"/>
    <property type="match status" value="1"/>
</dbReference>
<comment type="catalytic activity">
    <reaction evidence="4">
        <text>2 GTP = 3',3'-c-di-GMP + 2 diphosphate</text>
        <dbReference type="Rhea" id="RHEA:24898"/>
        <dbReference type="ChEBI" id="CHEBI:33019"/>
        <dbReference type="ChEBI" id="CHEBI:37565"/>
        <dbReference type="ChEBI" id="CHEBI:58805"/>
        <dbReference type="EC" id="2.7.7.65"/>
    </reaction>
</comment>
<accession>A0A562QIM5</accession>
<dbReference type="SUPFAM" id="SSF55073">
    <property type="entry name" value="Nucleotide cyclase"/>
    <property type="match status" value="1"/>
</dbReference>